<dbReference type="Proteomes" id="UP000548476">
    <property type="component" value="Unassembled WGS sequence"/>
</dbReference>
<sequence length="125" mass="13155">MTTAPAPELLAEAVKKAAVAWISCGGADPRPVWVVPLEGRLYTVVGPREQPDPGLSRDQRPLVTLRGDHGGAIVTFPASASRVDPGGEAWDELVGQLSAKRLNLSGDDDTAARWAAECAVWELAG</sequence>
<evidence type="ECO:0008006" key="3">
    <source>
        <dbReference type="Google" id="ProtNLM"/>
    </source>
</evidence>
<dbReference type="AlphaFoldDB" id="A0A841FH79"/>
<evidence type="ECO:0000313" key="2">
    <source>
        <dbReference type="Proteomes" id="UP000548476"/>
    </source>
</evidence>
<dbReference type="EMBL" id="JACHGT010000002">
    <property type="protein sequence ID" value="MBB6033198.1"/>
    <property type="molecule type" value="Genomic_DNA"/>
</dbReference>
<keyword evidence="2" id="KW-1185">Reference proteome</keyword>
<accession>A0A841FH79</accession>
<reference evidence="1 2" key="1">
    <citation type="submission" date="2020-08" db="EMBL/GenBank/DDBJ databases">
        <title>Genomic Encyclopedia of Type Strains, Phase IV (KMG-IV): sequencing the most valuable type-strain genomes for metagenomic binning, comparative biology and taxonomic classification.</title>
        <authorList>
            <person name="Goeker M."/>
        </authorList>
    </citation>
    <scope>NUCLEOTIDE SEQUENCE [LARGE SCALE GENOMIC DNA]</scope>
    <source>
        <strain evidence="1 2">YIM 65646</strain>
    </source>
</reference>
<protein>
    <recommendedName>
        <fullName evidence="3">Pyridoxamine 5'-phosphate oxidase putative domain-containing protein</fullName>
    </recommendedName>
</protein>
<organism evidence="1 2">
    <name type="scientific">Phytomonospora endophytica</name>
    <dbReference type="NCBI Taxonomy" id="714109"/>
    <lineage>
        <taxon>Bacteria</taxon>
        <taxon>Bacillati</taxon>
        <taxon>Actinomycetota</taxon>
        <taxon>Actinomycetes</taxon>
        <taxon>Micromonosporales</taxon>
        <taxon>Micromonosporaceae</taxon>
        <taxon>Phytomonospora</taxon>
    </lineage>
</organism>
<gene>
    <name evidence="1" type="ORF">HNR73_001045</name>
</gene>
<proteinExistence type="predicted"/>
<dbReference type="SUPFAM" id="SSF50475">
    <property type="entry name" value="FMN-binding split barrel"/>
    <property type="match status" value="1"/>
</dbReference>
<evidence type="ECO:0000313" key="1">
    <source>
        <dbReference type="EMBL" id="MBB6033198.1"/>
    </source>
</evidence>
<comment type="caution">
    <text evidence="1">The sequence shown here is derived from an EMBL/GenBank/DDBJ whole genome shotgun (WGS) entry which is preliminary data.</text>
</comment>
<dbReference type="RefSeq" id="WP_184786088.1">
    <property type="nucleotide sequence ID" value="NZ_BONT01000023.1"/>
</dbReference>
<name>A0A841FH79_9ACTN</name>